<dbReference type="CDD" id="cd06532">
    <property type="entry name" value="Glyco_transf_25"/>
    <property type="match status" value="1"/>
</dbReference>
<protein>
    <submittedName>
        <fullName evidence="5">LPS biosynthesis glycosyltransferase</fullName>
    </submittedName>
</protein>
<dbReference type="GO" id="GO:0016740">
    <property type="term" value="F:transferase activity"/>
    <property type="evidence" value="ECO:0007669"/>
    <property type="project" value="UniProtKB-KW"/>
</dbReference>
<evidence type="ECO:0000256" key="1">
    <source>
        <dbReference type="ARBA" id="ARBA00005068"/>
    </source>
</evidence>
<evidence type="ECO:0000313" key="5">
    <source>
        <dbReference type="EMBL" id="SCU75448.1"/>
    </source>
</evidence>
<dbReference type="RefSeq" id="WP_340523929.1">
    <property type="nucleotide sequence ID" value="NZ_FMSH01000154.1"/>
</dbReference>
<evidence type="ECO:0000259" key="4">
    <source>
        <dbReference type="Pfam" id="PF01755"/>
    </source>
</evidence>
<comment type="pathway">
    <text evidence="1">Bacterial outer membrane biogenesis; lipooligosaccharide biosynthesis.</text>
</comment>
<dbReference type="EMBL" id="FMSH01000154">
    <property type="protein sequence ID" value="SCU75448.1"/>
    <property type="molecule type" value="Genomic_DNA"/>
</dbReference>
<dbReference type="GO" id="GO:0009103">
    <property type="term" value="P:lipopolysaccharide biosynthetic process"/>
    <property type="evidence" value="ECO:0007669"/>
    <property type="project" value="UniProtKB-KW"/>
</dbReference>
<dbReference type="AlphaFoldDB" id="A0A1K0JBX0"/>
<dbReference type="UniPathway" id="UPA00501"/>
<name>A0A1K0JBX0_CUPNE</name>
<reference evidence="5" key="1">
    <citation type="submission" date="2016-09" db="EMBL/GenBank/DDBJ databases">
        <authorList>
            <person name="Capua I."/>
            <person name="De Benedictis P."/>
            <person name="Joannis T."/>
            <person name="Lombin L.H."/>
            <person name="Cattoli G."/>
        </authorList>
    </citation>
    <scope>NUCLEOTIDE SEQUENCE</scope>
    <source>
        <strain evidence="5">B9</strain>
    </source>
</reference>
<proteinExistence type="predicted"/>
<keyword evidence="3" id="KW-0448">Lipopolysaccharide biosynthesis</keyword>
<dbReference type="Pfam" id="PF01755">
    <property type="entry name" value="Glyco_transf_25"/>
    <property type="match status" value="1"/>
</dbReference>
<organism evidence="5">
    <name type="scientific">Cupriavidus necator</name>
    <name type="common">Alcaligenes eutrophus</name>
    <name type="synonym">Ralstonia eutropha</name>
    <dbReference type="NCBI Taxonomy" id="106590"/>
    <lineage>
        <taxon>Bacteria</taxon>
        <taxon>Pseudomonadati</taxon>
        <taxon>Pseudomonadota</taxon>
        <taxon>Betaproteobacteria</taxon>
        <taxon>Burkholderiales</taxon>
        <taxon>Burkholderiaceae</taxon>
        <taxon>Cupriavidus</taxon>
    </lineage>
</organism>
<gene>
    <name evidence="5" type="ORF">CNECB9_2370022</name>
</gene>
<feature type="domain" description="Glycosyl transferase family 25" evidence="4">
    <location>
        <begin position="1"/>
        <end position="177"/>
    </location>
</feature>
<sequence length="257" mass="28869">MIGAYVINLDTARERRERISDQLAGLGIPFQVFRAVDGRVLSQEEVASKYNAAAAAARYRPMSRGEVGCGLSHLGVYRMMLDDGAAFALVLEDDASPGPDLATVLADLESRLDPDRAEVVLLSHVDKYTRWGARRLGGERRLVRRYGEWWRAHGYVVTRAAAQRLLAGLQPMWCAADYWSAFEKQGLVSVSAVVPYCIGLTELAEASSLETHRADLDATDKAQRSIGYYLRRYVYQRFLFQLIVRPFLRVARQKRPG</sequence>
<evidence type="ECO:0000256" key="2">
    <source>
        <dbReference type="ARBA" id="ARBA00005222"/>
    </source>
</evidence>
<dbReference type="UniPathway" id="UPA00820"/>
<evidence type="ECO:0000256" key="3">
    <source>
        <dbReference type="ARBA" id="ARBA00022985"/>
    </source>
</evidence>
<comment type="pathway">
    <text evidence="2">Glycan metabolism; lacto-N-neotetraose biosynthesis.</text>
</comment>
<accession>A0A1K0JBX0</accession>
<keyword evidence="5" id="KW-0808">Transferase</keyword>
<dbReference type="InterPro" id="IPR002654">
    <property type="entry name" value="Glyco_trans_25"/>
</dbReference>